<dbReference type="PANTHER" id="PTHR42793:SF1">
    <property type="entry name" value="PEPTIDYL-LYSINE N-ACETYLTRANSFERASE PATZ"/>
    <property type="match status" value="1"/>
</dbReference>
<dbReference type="Gene3D" id="3.40.630.30">
    <property type="match status" value="1"/>
</dbReference>
<dbReference type="SUPFAM" id="SSF56059">
    <property type="entry name" value="Glutathione synthetase ATP-binding domain-like"/>
    <property type="match status" value="1"/>
</dbReference>
<dbReference type="Pfam" id="PF13302">
    <property type="entry name" value="Acetyltransf_3"/>
    <property type="match status" value="1"/>
</dbReference>
<dbReference type="EMBL" id="JAXCEI010000013">
    <property type="protein sequence ID" value="MFA1542654.1"/>
    <property type="molecule type" value="Genomic_DNA"/>
</dbReference>
<dbReference type="Gene3D" id="3.40.50.261">
    <property type="entry name" value="Succinyl-CoA synthetase domains"/>
    <property type="match status" value="2"/>
</dbReference>
<dbReference type="Proteomes" id="UP001569963">
    <property type="component" value="Unassembled WGS sequence"/>
</dbReference>
<dbReference type="PROSITE" id="PS51186">
    <property type="entry name" value="GNAT"/>
    <property type="match status" value="1"/>
</dbReference>
<dbReference type="Pfam" id="PF13380">
    <property type="entry name" value="CoA_binding_2"/>
    <property type="match status" value="1"/>
</dbReference>
<protein>
    <submittedName>
        <fullName evidence="2">GNAT family N-acetyltransferase</fullName>
        <ecNumber evidence="2">2.3.1.-</ecNumber>
    </submittedName>
</protein>
<evidence type="ECO:0000259" key="1">
    <source>
        <dbReference type="PROSITE" id="PS51186"/>
    </source>
</evidence>
<evidence type="ECO:0000313" key="3">
    <source>
        <dbReference type="Proteomes" id="UP001569963"/>
    </source>
</evidence>
<dbReference type="Pfam" id="PF19045">
    <property type="entry name" value="Ligase_CoA_2"/>
    <property type="match status" value="1"/>
</dbReference>
<dbReference type="InterPro" id="IPR043938">
    <property type="entry name" value="Ligase_CoA_dom"/>
</dbReference>
<dbReference type="SUPFAM" id="SSF55729">
    <property type="entry name" value="Acyl-CoA N-acyltransferases (Nat)"/>
    <property type="match status" value="1"/>
</dbReference>
<dbReference type="CDD" id="cd04301">
    <property type="entry name" value="NAT_SF"/>
    <property type="match status" value="1"/>
</dbReference>
<keyword evidence="2" id="KW-0012">Acyltransferase</keyword>
<sequence>MSASDTGMTGAGEHALLRDGEMVHIRPLVPSDRPALHAMVDRMSQHSAYMRFFTGGFRTPHAYVDRLTGGEWPGHALLALAGDEAIGMAEMIPAADGGSAEIGVLIDERMHGRGLGTLLLEQLAIEATTRGIGEFTATVLWENRAMMDVLASAGFGVERNISDRQFDLRFPLHCTGTLIQTIEAREHTAEVASLARVLRPWSVAVIGAGRRPGGVGHTILRNLRDGGYRGPIYPVNPHARKILGMPAFPGIAAVPGAVCLAVVATPAATVLDVARQCAAKGVKALVVVTAGFAETGAEGARREAELLAVCREAGMRLVGPNCLGVVNTAEGFNASFLPAMPAAGRLAVMSQSGAVGLALLDQAGATGLGVSSFVSVGNKADISGNDLLQYWEDDPGTAVIALYLESFGNPRKFAALAERVGARKPIVVLKSGRSQAGGRAVRSHTAAAATSDIAVEALLRRARIVRAETVRDLVDTARLLAHQPLPRGRRVAVVGNSGGPGVLAADACAANGLQIPELAAATQAALRTALGPAAAVANPVDLTADGGAPQMTDALRAVLDDSGVDAVIAVYTPPFGSGAAATKAAIAAAARESGKPVLACVIGEDGLIDHGAARVPYYASPEQAVTALRHAVDQAERRHRPAVPPSAPRGVERDRARALIKARLRYDPPRSWLDPTTTQRLLHCYGIATVETISVDGADSAVEAASLTGYPVALKAVGHDLVHKSDVGGVRLGLRTPGQLRAAYRGMAASLGGAMSGAVVQRMVGEGVEMIIGALEDPAFGPLAMVGMGGIAADLLGDRVFRTAPLGEGEAGEMVRSLRCAPLLSGYRGRPPVAVSALEEQLERVAALVADNPEVAELDLNPVIVTPNGAVAVDVRLRLAPPPPAPSPISRALG</sequence>
<dbReference type="InterPro" id="IPR000182">
    <property type="entry name" value="GNAT_dom"/>
</dbReference>
<name>A0ABV4QHL1_9ACTN</name>
<feature type="domain" description="N-acetyltransferase" evidence="1">
    <location>
        <begin position="23"/>
        <end position="177"/>
    </location>
</feature>
<organism evidence="2 3">
    <name type="scientific">Actinomadura monticuli</name>
    <dbReference type="NCBI Taxonomy" id="3097367"/>
    <lineage>
        <taxon>Bacteria</taxon>
        <taxon>Bacillati</taxon>
        <taxon>Actinomycetota</taxon>
        <taxon>Actinomycetes</taxon>
        <taxon>Streptosporangiales</taxon>
        <taxon>Thermomonosporaceae</taxon>
        <taxon>Actinomadura</taxon>
    </lineage>
</organism>
<proteinExistence type="predicted"/>
<dbReference type="SMART" id="SM00881">
    <property type="entry name" value="CoA_binding"/>
    <property type="match status" value="1"/>
</dbReference>
<evidence type="ECO:0000313" key="2">
    <source>
        <dbReference type="EMBL" id="MFA1542654.1"/>
    </source>
</evidence>
<keyword evidence="3" id="KW-1185">Reference proteome</keyword>
<dbReference type="Gene3D" id="3.30.1490.20">
    <property type="entry name" value="ATP-grasp fold, A domain"/>
    <property type="match status" value="1"/>
</dbReference>
<dbReference type="InterPro" id="IPR016102">
    <property type="entry name" value="Succinyl-CoA_synth-like"/>
</dbReference>
<reference evidence="2 3" key="1">
    <citation type="submission" date="2023-11" db="EMBL/GenBank/DDBJ databases">
        <title>Actinomadura monticuli sp. nov., isolated from volcanic ash.</title>
        <authorList>
            <person name="Lee S.D."/>
            <person name="Yang H."/>
            <person name="Kim I.S."/>
        </authorList>
    </citation>
    <scope>NUCLEOTIDE SEQUENCE [LARGE SCALE GENOMIC DNA]</scope>
    <source>
        <strain evidence="2 3">DLS-62</strain>
    </source>
</reference>
<dbReference type="InterPro" id="IPR013815">
    <property type="entry name" value="ATP_grasp_subdomain_1"/>
</dbReference>
<dbReference type="EC" id="2.3.1.-" evidence="2"/>
<dbReference type="InterPro" id="IPR032875">
    <property type="entry name" value="Succ_CoA_lig_flav_dom"/>
</dbReference>
<dbReference type="GO" id="GO:0016746">
    <property type="term" value="F:acyltransferase activity"/>
    <property type="evidence" value="ECO:0007669"/>
    <property type="project" value="UniProtKB-KW"/>
</dbReference>
<gene>
    <name evidence="2" type="ORF">SM611_27275</name>
</gene>
<dbReference type="SUPFAM" id="SSF52210">
    <property type="entry name" value="Succinyl-CoA synthetase domains"/>
    <property type="match status" value="2"/>
</dbReference>
<dbReference type="Pfam" id="PF13549">
    <property type="entry name" value="ATP-grasp_5"/>
    <property type="match status" value="1"/>
</dbReference>
<dbReference type="RefSeq" id="WP_371952986.1">
    <property type="nucleotide sequence ID" value="NZ_JAXCEI010000013.1"/>
</dbReference>
<dbReference type="InterPro" id="IPR036291">
    <property type="entry name" value="NAD(P)-bd_dom_sf"/>
</dbReference>
<dbReference type="Pfam" id="PF13607">
    <property type="entry name" value="Succ_CoA_lig"/>
    <property type="match status" value="1"/>
</dbReference>
<dbReference type="Gene3D" id="3.40.50.720">
    <property type="entry name" value="NAD(P)-binding Rossmann-like Domain"/>
    <property type="match status" value="1"/>
</dbReference>
<dbReference type="Gene3D" id="3.30.470.20">
    <property type="entry name" value="ATP-grasp fold, B domain"/>
    <property type="match status" value="1"/>
</dbReference>
<accession>A0ABV4QHL1</accession>
<comment type="caution">
    <text evidence="2">The sequence shown here is derived from an EMBL/GenBank/DDBJ whole genome shotgun (WGS) entry which is preliminary data.</text>
</comment>
<keyword evidence="2" id="KW-0808">Transferase</keyword>
<dbReference type="PANTHER" id="PTHR42793">
    <property type="entry name" value="COA BINDING DOMAIN CONTAINING PROTEIN"/>
    <property type="match status" value="1"/>
</dbReference>
<dbReference type="SUPFAM" id="SSF51735">
    <property type="entry name" value="NAD(P)-binding Rossmann-fold domains"/>
    <property type="match status" value="1"/>
</dbReference>
<dbReference type="InterPro" id="IPR016181">
    <property type="entry name" value="Acyl_CoA_acyltransferase"/>
</dbReference>
<dbReference type="InterPro" id="IPR003781">
    <property type="entry name" value="CoA-bd"/>
</dbReference>